<keyword evidence="1" id="KW-0732">Signal</keyword>
<dbReference type="OrthoDB" id="5935180at2"/>
<organism evidence="2 3">
    <name type="scientific">Alteromonas macleodii</name>
    <name type="common">Pseudoalteromonas macleodii</name>
    <dbReference type="NCBI Taxonomy" id="28108"/>
    <lineage>
        <taxon>Bacteria</taxon>
        <taxon>Pseudomonadati</taxon>
        <taxon>Pseudomonadota</taxon>
        <taxon>Gammaproteobacteria</taxon>
        <taxon>Alteromonadales</taxon>
        <taxon>Alteromonadaceae</taxon>
        <taxon>Alteromonas/Salinimonas group</taxon>
        <taxon>Alteromonas</taxon>
    </lineage>
</organism>
<reference evidence="2 3" key="1">
    <citation type="submission" date="2015-12" db="EMBL/GenBank/DDBJ databases">
        <authorList>
            <person name="Shamseldin A."/>
            <person name="Moawad H."/>
            <person name="Abd El-Rahim W.M."/>
            <person name="Sadowsky M.J."/>
        </authorList>
    </citation>
    <scope>NUCLEOTIDE SEQUENCE [LARGE SCALE GENOMIC DNA]</scope>
    <source>
        <strain evidence="2 3">D7</strain>
    </source>
</reference>
<proteinExistence type="predicted"/>
<feature type="signal peptide" evidence="1">
    <location>
        <begin position="1"/>
        <end position="30"/>
    </location>
</feature>
<gene>
    <name evidence="2" type="ORF">AVL55_02775</name>
</gene>
<feature type="chain" id="PRO_5007272379" description="Peptidase M61 catalytic domain-containing protein" evidence="1">
    <location>
        <begin position="31"/>
        <end position="465"/>
    </location>
</feature>
<evidence type="ECO:0000313" key="2">
    <source>
        <dbReference type="EMBL" id="AMJ97180.1"/>
    </source>
</evidence>
<dbReference type="RefSeq" id="WP_061094168.1">
    <property type="nucleotide sequence ID" value="NZ_CP014323.1"/>
</dbReference>
<name>A0A126PWK2_ALTMA</name>
<evidence type="ECO:0008006" key="4">
    <source>
        <dbReference type="Google" id="ProtNLM"/>
    </source>
</evidence>
<dbReference type="Gene3D" id="1.10.390.10">
    <property type="entry name" value="Neutral Protease Domain 2"/>
    <property type="match status" value="1"/>
</dbReference>
<accession>A0A126PWK2</accession>
<evidence type="ECO:0000313" key="3">
    <source>
        <dbReference type="Proteomes" id="UP000063991"/>
    </source>
</evidence>
<evidence type="ECO:0000256" key="1">
    <source>
        <dbReference type="SAM" id="SignalP"/>
    </source>
</evidence>
<dbReference type="SUPFAM" id="SSF55486">
    <property type="entry name" value="Metalloproteases ('zincins'), catalytic domain"/>
    <property type="match status" value="1"/>
</dbReference>
<dbReference type="Proteomes" id="UP000063991">
    <property type="component" value="Chromosome"/>
</dbReference>
<sequence length="465" mass="51997">MNWLNITKIKTAISMTLALLACFNADIAWANSQAHNDSYPSNILIKVEKSTADTSEKWVVTYTLTTPAKTLAFVRNPDTSRTTRWFAQDNDIEIVFDNVKHQELVRSKSGKPLSTVSFLLTPTYKHLGKDYAPFSPFSDGGNAFHSGRLFACANACTEEDNKWHLTLNVPSDEHIVLNGKVMKSSVSWTDNNDGRVVYVGKQQPIITDDVVALIDPGLPESIKASLEEDIPNMMAFFSHSLNPLKGEKPMLLASYANVDDHSTQGGTLPNQIFMHWNRQDLNEQADNSSFVNQTLWFFAHEVAHLYQPSSTEGVSENEEQSWLHEGNADYFAAIAMNFLYEDANSYVESRMTRAFESCTEGLAQTTLARAYKNGHFNLYYSCGMIMHRAIDSVVQQKTLGEESLFTVWKQLQKAVNSGMPPGTATFLTLLEPYNAPELIKAINNATSDDAFKAIQGIETLYQLPE</sequence>
<dbReference type="InterPro" id="IPR027268">
    <property type="entry name" value="Peptidase_M4/M1_CTD_sf"/>
</dbReference>
<protein>
    <recommendedName>
        <fullName evidence="4">Peptidase M61 catalytic domain-containing protein</fullName>
    </recommendedName>
</protein>
<dbReference type="AlphaFoldDB" id="A0A126PWK2"/>
<dbReference type="EMBL" id="CP014323">
    <property type="protein sequence ID" value="AMJ97180.1"/>
    <property type="molecule type" value="Genomic_DNA"/>
</dbReference>